<evidence type="ECO:0000313" key="3">
    <source>
        <dbReference type="EMBL" id="STX55727.1"/>
    </source>
</evidence>
<dbReference type="InterPro" id="IPR025874">
    <property type="entry name" value="DZR"/>
</dbReference>
<organism evidence="3 4">
    <name type="scientific">Legionella beliardensis</name>
    <dbReference type="NCBI Taxonomy" id="91822"/>
    <lineage>
        <taxon>Bacteria</taxon>
        <taxon>Pseudomonadati</taxon>
        <taxon>Pseudomonadota</taxon>
        <taxon>Gammaproteobacteria</taxon>
        <taxon>Legionellales</taxon>
        <taxon>Legionellaceae</taxon>
        <taxon>Legionella</taxon>
    </lineage>
</organism>
<dbReference type="Pfam" id="PF12773">
    <property type="entry name" value="DZR"/>
    <property type="match status" value="1"/>
</dbReference>
<feature type="domain" description="DZANK-type" evidence="2">
    <location>
        <begin position="53"/>
        <end position="96"/>
    </location>
</feature>
<name>A0A378JQ37_9GAMM</name>
<keyword evidence="4" id="KW-1185">Reference proteome</keyword>
<evidence type="ECO:0000256" key="1">
    <source>
        <dbReference type="SAM" id="MobiDB-lite"/>
    </source>
</evidence>
<protein>
    <submittedName>
        <fullName evidence="3">Double zinc ribbon</fullName>
    </submittedName>
</protein>
<dbReference type="AlphaFoldDB" id="A0A378JQ37"/>
<reference evidence="3 4" key="1">
    <citation type="submission" date="2018-06" db="EMBL/GenBank/DDBJ databases">
        <authorList>
            <consortium name="Pathogen Informatics"/>
            <person name="Doyle S."/>
        </authorList>
    </citation>
    <scope>NUCLEOTIDE SEQUENCE [LARGE SCALE GENOMIC DNA]</scope>
    <source>
        <strain evidence="3 4">NCTC13315</strain>
    </source>
</reference>
<proteinExistence type="predicted"/>
<dbReference type="OrthoDB" id="8708757at2"/>
<accession>A0A378JQ37</accession>
<dbReference type="Proteomes" id="UP000254968">
    <property type="component" value="Unassembled WGS sequence"/>
</dbReference>
<evidence type="ECO:0000313" key="4">
    <source>
        <dbReference type="Proteomes" id="UP000254968"/>
    </source>
</evidence>
<feature type="region of interest" description="Disordered" evidence="1">
    <location>
        <begin position="15"/>
        <end position="43"/>
    </location>
</feature>
<dbReference type="EMBL" id="UGNV01000005">
    <property type="protein sequence ID" value="STX55727.1"/>
    <property type="molecule type" value="Genomic_DNA"/>
</dbReference>
<sequence>MSFLKRIFNNYLSGHHGDYSKNSNHPGGYKSGHHGRSRENYFNSNDAPSTKKCPFCQANIDSQARFCGQCGKDTAPASCRCGASISPGAKFCGQCGASL</sequence>
<evidence type="ECO:0000259" key="2">
    <source>
        <dbReference type="Pfam" id="PF12773"/>
    </source>
</evidence>
<dbReference type="RefSeq" id="WP_115304336.1">
    <property type="nucleotide sequence ID" value="NZ_CAAAHO010000020.1"/>
</dbReference>
<gene>
    <name evidence="3" type="ORF">NCTC13315_03097</name>
</gene>